<gene>
    <name evidence="1" type="ORF">G7058_05165</name>
</gene>
<dbReference type="AlphaFoldDB" id="A0A6G7WGY1"/>
<dbReference type="SUPFAM" id="SSF56784">
    <property type="entry name" value="HAD-like"/>
    <property type="match status" value="1"/>
</dbReference>
<dbReference type="EMBL" id="CP049889">
    <property type="protein sequence ID" value="QIK51501.1"/>
    <property type="molecule type" value="Genomic_DNA"/>
</dbReference>
<dbReference type="InterPro" id="IPR011951">
    <property type="entry name" value="HAD-SF_hydro_IA_YjjG/PynA"/>
</dbReference>
<dbReference type="Gene3D" id="1.10.150.240">
    <property type="entry name" value="Putative phosphatase, domain 2"/>
    <property type="match status" value="1"/>
</dbReference>
<dbReference type="KEGG" id="jpo:G7058_05165"/>
<evidence type="ECO:0000313" key="1">
    <source>
        <dbReference type="EMBL" id="QIK51501.1"/>
    </source>
</evidence>
<dbReference type="Gene3D" id="3.40.50.1000">
    <property type="entry name" value="HAD superfamily/HAD-like"/>
    <property type="match status" value="1"/>
</dbReference>
<dbReference type="Proteomes" id="UP000501830">
    <property type="component" value="Chromosome"/>
</dbReference>
<dbReference type="SFLD" id="SFLDS00003">
    <property type="entry name" value="Haloacid_Dehalogenase"/>
    <property type="match status" value="1"/>
</dbReference>
<dbReference type="GO" id="GO:0008253">
    <property type="term" value="F:5'-nucleotidase activity"/>
    <property type="evidence" value="ECO:0007669"/>
    <property type="project" value="InterPro"/>
</dbReference>
<dbReference type="SFLD" id="SFLDG01135">
    <property type="entry name" value="C1.5.6:_HAD__Beta-PGM__Phospha"/>
    <property type="match status" value="1"/>
</dbReference>
<accession>A0A6G7WGY1</accession>
<dbReference type="NCBIfam" id="TIGR01549">
    <property type="entry name" value="HAD-SF-IA-v1"/>
    <property type="match status" value="1"/>
</dbReference>
<dbReference type="InterPro" id="IPR023214">
    <property type="entry name" value="HAD_sf"/>
</dbReference>
<dbReference type="InterPro" id="IPR052550">
    <property type="entry name" value="Pyrimidine_5'-ntase_YjjG"/>
</dbReference>
<organism evidence="1 2">
    <name type="scientific">Jeotgalibaca porci</name>
    <dbReference type="NCBI Taxonomy" id="1868793"/>
    <lineage>
        <taxon>Bacteria</taxon>
        <taxon>Bacillati</taxon>
        <taxon>Bacillota</taxon>
        <taxon>Bacilli</taxon>
        <taxon>Lactobacillales</taxon>
        <taxon>Carnobacteriaceae</taxon>
        <taxon>Jeotgalibaca</taxon>
    </lineage>
</organism>
<name>A0A6G7WGY1_9LACT</name>
<dbReference type="RefSeq" id="WP_166062558.1">
    <property type="nucleotide sequence ID" value="NZ_CP049889.1"/>
</dbReference>
<dbReference type="Pfam" id="PF00702">
    <property type="entry name" value="Hydrolase"/>
    <property type="match status" value="1"/>
</dbReference>
<dbReference type="CDD" id="cd04305">
    <property type="entry name" value="HAD_Neu5Ac-Pase_like"/>
    <property type="match status" value="1"/>
</dbReference>
<proteinExistence type="predicted"/>
<keyword evidence="2" id="KW-1185">Reference proteome</keyword>
<dbReference type="PANTHER" id="PTHR47478">
    <property type="match status" value="1"/>
</dbReference>
<protein>
    <submittedName>
        <fullName evidence="1">Noncanonical pyrimidine nucleotidase, YjjG family</fullName>
    </submittedName>
</protein>
<dbReference type="PANTHER" id="PTHR47478:SF1">
    <property type="entry name" value="PYRIMIDINE 5'-NUCLEOTIDASE YJJG"/>
    <property type="match status" value="1"/>
</dbReference>
<dbReference type="NCBIfam" id="TIGR02254">
    <property type="entry name" value="YjjG_YfnB"/>
    <property type="match status" value="1"/>
</dbReference>
<dbReference type="InterPro" id="IPR036412">
    <property type="entry name" value="HAD-like_sf"/>
</dbReference>
<dbReference type="SFLD" id="SFLDG01129">
    <property type="entry name" value="C1.5:_HAD__Beta-PGM__Phosphata"/>
    <property type="match status" value="1"/>
</dbReference>
<sequence length="230" mass="26298">MPYTTLLFDIDDTLLDFKAAEHFAISTLMAELSVEVSETNVQTYSRINQGYWEEFEKGLIAKDVLVARRFETFFALHNLTVNGSEMDGKFRNYLEQSHHFIPGTIPLLDALKPIYSLYATTNGVARTQHRRIKDSGLIHYFQDIFVSEETGYQKPTKEYFHYVFARIPNFSPKETLIIGDSLTSDILGGINAGIDTCWFNPNQSPNPFTHIKPTYEIASLAELQVLLEKE</sequence>
<dbReference type="InterPro" id="IPR006439">
    <property type="entry name" value="HAD-SF_hydro_IA"/>
</dbReference>
<reference evidence="1 2" key="1">
    <citation type="journal article" date="2017" name="Int. J. Syst. Evol. Microbiol.">
        <title>Jeotgalibaca porci sp. nov. and Jeotgalibaca arthritidis sp. nov., isolated from pigs, and emended description of the genus Jeotgalibaca.</title>
        <authorList>
            <person name="Zamora L."/>
            <person name="Perez-Sancho M."/>
            <person name="Dominguez L."/>
            <person name="Fernandez-Garayzabal J.F."/>
            <person name="Vela A.I."/>
        </authorList>
    </citation>
    <scope>NUCLEOTIDE SEQUENCE [LARGE SCALE GENOMIC DNA]</scope>
    <source>
        <strain evidence="1 2">CCUG 69148</strain>
    </source>
</reference>
<dbReference type="GeneID" id="94552660"/>
<evidence type="ECO:0000313" key="2">
    <source>
        <dbReference type="Proteomes" id="UP000501830"/>
    </source>
</evidence>
<dbReference type="InterPro" id="IPR023198">
    <property type="entry name" value="PGP-like_dom2"/>
</dbReference>